<protein>
    <recommendedName>
        <fullName evidence="1">DUF7580 domain-containing protein</fullName>
    </recommendedName>
</protein>
<keyword evidence="3" id="KW-1185">Reference proteome</keyword>
<accession>A0AA40DPY9</accession>
<dbReference type="Pfam" id="PF24476">
    <property type="entry name" value="DUF7580"/>
    <property type="match status" value="1"/>
</dbReference>
<dbReference type="InterPro" id="IPR056002">
    <property type="entry name" value="DUF7580"/>
</dbReference>
<feature type="domain" description="DUF7580" evidence="1">
    <location>
        <begin position="291"/>
        <end position="474"/>
    </location>
</feature>
<evidence type="ECO:0000259" key="1">
    <source>
        <dbReference type="Pfam" id="PF24476"/>
    </source>
</evidence>
<organism evidence="2 3">
    <name type="scientific">Lasiosphaeris hirsuta</name>
    <dbReference type="NCBI Taxonomy" id="260670"/>
    <lineage>
        <taxon>Eukaryota</taxon>
        <taxon>Fungi</taxon>
        <taxon>Dikarya</taxon>
        <taxon>Ascomycota</taxon>
        <taxon>Pezizomycotina</taxon>
        <taxon>Sordariomycetes</taxon>
        <taxon>Sordariomycetidae</taxon>
        <taxon>Sordariales</taxon>
        <taxon>Lasiosphaeriaceae</taxon>
        <taxon>Lasiosphaeris</taxon>
    </lineage>
</organism>
<dbReference type="PANTHER" id="PTHR35186">
    <property type="entry name" value="ANK_REP_REGION DOMAIN-CONTAINING PROTEIN"/>
    <property type="match status" value="1"/>
</dbReference>
<dbReference type="EMBL" id="JAUKUA010000005">
    <property type="protein sequence ID" value="KAK0711814.1"/>
    <property type="molecule type" value="Genomic_DNA"/>
</dbReference>
<dbReference type="AlphaFoldDB" id="A0AA40DPY9"/>
<reference evidence="2" key="1">
    <citation type="submission" date="2023-06" db="EMBL/GenBank/DDBJ databases">
        <title>Genome-scale phylogeny and comparative genomics of the fungal order Sordariales.</title>
        <authorList>
            <consortium name="Lawrence Berkeley National Laboratory"/>
            <person name="Hensen N."/>
            <person name="Bonometti L."/>
            <person name="Westerberg I."/>
            <person name="Brannstrom I.O."/>
            <person name="Guillou S."/>
            <person name="Cros-Aarteil S."/>
            <person name="Calhoun S."/>
            <person name="Haridas S."/>
            <person name="Kuo A."/>
            <person name="Mondo S."/>
            <person name="Pangilinan J."/>
            <person name="Riley R."/>
            <person name="Labutti K."/>
            <person name="Andreopoulos B."/>
            <person name="Lipzen A."/>
            <person name="Chen C."/>
            <person name="Yanf M."/>
            <person name="Daum C."/>
            <person name="Ng V."/>
            <person name="Clum A."/>
            <person name="Steindorff A."/>
            <person name="Ohm R."/>
            <person name="Martin F."/>
            <person name="Silar P."/>
            <person name="Natvig D."/>
            <person name="Lalanne C."/>
            <person name="Gautier V."/>
            <person name="Ament-Velasquez S.L."/>
            <person name="Kruys A."/>
            <person name="Hutchinson M.I."/>
            <person name="Powell A.J."/>
            <person name="Barry K."/>
            <person name="Miller A.N."/>
            <person name="Grigoriev I.V."/>
            <person name="Debuchy R."/>
            <person name="Gladieux P."/>
            <person name="Thoren M.H."/>
            <person name="Johannesson H."/>
        </authorList>
    </citation>
    <scope>NUCLEOTIDE SEQUENCE</scope>
    <source>
        <strain evidence="2">SMH4607-1</strain>
    </source>
</reference>
<name>A0AA40DPY9_9PEZI</name>
<gene>
    <name evidence="2" type="ORF">B0H67DRAFT_491356</name>
</gene>
<evidence type="ECO:0000313" key="3">
    <source>
        <dbReference type="Proteomes" id="UP001172102"/>
    </source>
</evidence>
<dbReference type="PANTHER" id="PTHR35186:SF4">
    <property type="entry name" value="PRION-INHIBITION AND PROPAGATION HELO DOMAIN-CONTAINING PROTEIN"/>
    <property type="match status" value="1"/>
</dbReference>
<evidence type="ECO:0000313" key="2">
    <source>
        <dbReference type="EMBL" id="KAK0711814.1"/>
    </source>
</evidence>
<dbReference type="Proteomes" id="UP001172102">
    <property type="component" value="Unassembled WGS sequence"/>
</dbReference>
<comment type="caution">
    <text evidence="2">The sequence shown here is derived from an EMBL/GenBank/DDBJ whole genome shotgun (WGS) entry which is preliminary data.</text>
</comment>
<proteinExistence type="predicted"/>
<sequence>MAEVVGLVLGGIPLAIWALGKFSEALDAFHGDQFEIKTFQTDLTLQFRRLELTLDRMGLPLGSNPSRRELEAAIKEKFSDMETVLTAKPLDKIRSDWRKVKRTFKRSRRRELIDGLRKWNGELDDLFQGRPEVPSTSVGKAAQGLIRRFDPKRCNVIRGQMSSFYRALSSGMGCICLQPHEVVIGLDWSVYEAESSMRIPMAISCGTNSPLPSPPPSRLSRTWVRSKASKIGVLFKPSPPSETTPPTPPEGKMQFFVPRLGEMEETRHVFHQTPSGYETPVSTLISGICSRIRHRYGIAAALCWSVLHLGGSPWVGEGWDTWQAKVFSATSAEDSGGPCLMSRYPYVSCLLPSPPPPPSTPADRRAGFDDVMRSLVFDLGVLLIELCLKSSFANLRAAYRAAQSGGCETIPGESRAWGVKGLVEEVRSEIGDNYGDAIERCVKFVFPMSETKRRFENPEFRRAFYETVVAPVQATYELILETASYLPE</sequence>